<evidence type="ECO:0000256" key="2">
    <source>
        <dbReference type="ARBA" id="ARBA00022792"/>
    </source>
</evidence>
<name>A0ABP0EH05_9ASCO</name>
<proteinExistence type="predicted"/>
<evidence type="ECO:0000256" key="4">
    <source>
        <dbReference type="ARBA" id="ARBA00023136"/>
    </source>
</evidence>
<feature type="domain" description="J" evidence="5">
    <location>
        <begin position="86"/>
        <end position="147"/>
    </location>
</feature>
<keyword evidence="7" id="KW-1185">Reference proteome</keyword>
<organism evidence="6 7">
    <name type="scientific">[Candida] anglica</name>
    <dbReference type="NCBI Taxonomy" id="148631"/>
    <lineage>
        <taxon>Eukaryota</taxon>
        <taxon>Fungi</taxon>
        <taxon>Dikarya</taxon>
        <taxon>Ascomycota</taxon>
        <taxon>Saccharomycotina</taxon>
        <taxon>Pichiomycetes</taxon>
        <taxon>Debaryomycetaceae</taxon>
        <taxon>Kurtzmaniella</taxon>
    </lineage>
</organism>
<dbReference type="SUPFAM" id="SSF46565">
    <property type="entry name" value="Chaperone J-domain"/>
    <property type="match status" value="1"/>
</dbReference>
<dbReference type="SMART" id="SM00271">
    <property type="entry name" value="DnaJ"/>
    <property type="match status" value="1"/>
</dbReference>
<keyword evidence="2" id="KW-0999">Mitochondrion inner membrane</keyword>
<evidence type="ECO:0000259" key="5">
    <source>
        <dbReference type="PROSITE" id="PS50076"/>
    </source>
</evidence>
<protein>
    <submittedName>
        <fullName evidence="6">Mitochondrial DnaJ homolog 2</fullName>
    </submittedName>
</protein>
<evidence type="ECO:0000256" key="3">
    <source>
        <dbReference type="ARBA" id="ARBA00023128"/>
    </source>
</evidence>
<accession>A0ABP0EH05</accession>
<dbReference type="CDD" id="cd06257">
    <property type="entry name" value="DnaJ"/>
    <property type="match status" value="1"/>
</dbReference>
<dbReference type="Gene3D" id="1.10.287.110">
    <property type="entry name" value="DnaJ domain"/>
    <property type="match status" value="1"/>
</dbReference>
<gene>
    <name evidence="6" type="primary">MDJ2</name>
    <name evidence="6" type="ORF">CAAN4_G04434</name>
</gene>
<comment type="subcellular location">
    <subcellularLocation>
        <location evidence="1">Mitochondrion inner membrane</location>
    </subcellularLocation>
</comment>
<dbReference type="InterPro" id="IPR036869">
    <property type="entry name" value="J_dom_sf"/>
</dbReference>
<evidence type="ECO:0000313" key="6">
    <source>
        <dbReference type="EMBL" id="CAK7916567.1"/>
    </source>
</evidence>
<dbReference type="EMBL" id="OZ004259">
    <property type="protein sequence ID" value="CAK7916567.1"/>
    <property type="molecule type" value="Genomic_DNA"/>
</dbReference>
<dbReference type="Pfam" id="PF00226">
    <property type="entry name" value="DnaJ"/>
    <property type="match status" value="1"/>
</dbReference>
<reference evidence="6 7" key="1">
    <citation type="submission" date="2024-01" db="EMBL/GenBank/DDBJ databases">
        <authorList>
            <consortium name="Genoscope - CEA"/>
            <person name="William W."/>
        </authorList>
    </citation>
    <scope>NUCLEOTIDE SEQUENCE [LARGE SCALE GENOMIC DNA]</scope>
    <source>
        <strain evidence="6 7">29B2s-10</strain>
    </source>
</reference>
<sequence>MVLPILIGIGATVAALTTKATFSAYRKYLLLTPQMIASLNNIQLHSADEIKRDIVNGKRHKDAEAHIFLMSRYPRAGFDQQMTEREALLILGIEGNDILTFDKAKLKARYRKLMVANHPDKHGSEYMSQKINQAKEILEKSYILKNK</sequence>
<evidence type="ECO:0000313" key="7">
    <source>
        <dbReference type="Proteomes" id="UP001497600"/>
    </source>
</evidence>
<dbReference type="PANTHER" id="PTHR12763">
    <property type="match status" value="1"/>
</dbReference>
<dbReference type="InterPro" id="IPR001623">
    <property type="entry name" value="DnaJ_domain"/>
</dbReference>
<keyword evidence="3" id="KW-0496">Mitochondrion</keyword>
<evidence type="ECO:0000256" key="1">
    <source>
        <dbReference type="ARBA" id="ARBA00004273"/>
    </source>
</evidence>
<dbReference type="PANTHER" id="PTHR12763:SF29">
    <property type="entry name" value="MITOCHONDRIAL DNAJ HOMOLOG 2"/>
    <property type="match status" value="1"/>
</dbReference>
<dbReference type="Proteomes" id="UP001497600">
    <property type="component" value="Chromosome G"/>
</dbReference>
<keyword evidence="4" id="KW-0472">Membrane</keyword>
<dbReference type="PROSITE" id="PS50076">
    <property type="entry name" value="DNAJ_2"/>
    <property type="match status" value="1"/>
</dbReference>